<name>A0A388SDY4_9BURK</name>
<protein>
    <submittedName>
        <fullName evidence="2">Uncharacterized protein</fullName>
    </submittedName>
</protein>
<feature type="transmembrane region" description="Helical" evidence="1">
    <location>
        <begin position="38"/>
        <end position="57"/>
    </location>
</feature>
<dbReference type="RefSeq" id="WP_116269424.1">
    <property type="nucleotide sequence ID" value="NZ_BGZJ01000001.1"/>
</dbReference>
<feature type="transmembrane region" description="Helical" evidence="1">
    <location>
        <begin position="7"/>
        <end position="26"/>
    </location>
</feature>
<gene>
    <name evidence="2" type="ORF">MESMUL_02880</name>
</gene>
<dbReference type="OrthoDB" id="9906325at2"/>
<evidence type="ECO:0000256" key="1">
    <source>
        <dbReference type="SAM" id="Phobius"/>
    </source>
</evidence>
<keyword evidence="1" id="KW-0812">Transmembrane</keyword>
<proteinExistence type="predicted"/>
<keyword evidence="1" id="KW-1133">Transmembrane helix</keyword>
<dbReference type="Proteomes" id="UP000266091">
    <property type="component" value="Unassembled WGS sequence"/>
</dbReference>
<sequence>MKRTKLSAWLLTVVVFLISLGVIYWVGVPLGNPDANVLLAVEVVLAAAFAMFVNAIAYPQSRIGDQTGLGAPSVSFTVAVVTLAIAGLAAAFVGLRHPMVAAWLAGIAAVAIVFRTLLTRFLTRLYWGAPIKNRPSVCTIWKVGLAEVAGKEMNEPFQERLSEVQALCASQPKVTAETSQKTAELDEEITRAVRELQGFVSEGELGKATASLDTIRDGLRRRIEILGSGKAPHKDV</sequence>
<dbReference type="AlphaFoldDB" id="A0A388SDY4"/>
<reference evidence="2 3" key="1">
    <citation type="journal article" date="2018" name="Int. J. Syst. Evol. Microbiol.">
        <title>Mesosutterella multiformis gen. nov., sp. nov., a member of the family Sutterellaceae and Sutterella megalosphaeroides sp. nov., isolated from human faeces.</title>
        <authorList>
            <person name="Sakamoto M."/>
            <person name="Ikeyama N."/>
            <person name="Kunihiro T."/>
            <person name="Iino T."/>
            <person name="Yuki M."/>
            <person name="Ohkuma M."/>
        </authorList>
    </citation>
    <scope>NUCLEOTIDE SEQUENCE [LARGE SCALE GENOMIC DNA]</scope>
    <source>
        <strain evidence="2 3">4NBBH2</strain>
    </source>
</reference>
<dbReference type="EMBL" id="BGZJ01000001">
    <property type="protein sequence ID" value="GBO92934.1"/>
    <property type="molecule type" value="Genomic_DNA"/>
</dbReference>
<evidence type="ECO:0000313" key="3">
    <source>
        <dbReference type="Proteomes" id="UP000266091"/>
    </source>
</evidence>
<feature type="transmembrane region" description="Helical" evidence="1">
    <location>
        <begin position="69"/>
        <end position="94"/>
    </location>
</feature>
<accession>A0A388SDY4</accession>
<keyword evidence="3" id="KW-1185">Reference proteome</keyword>
<feature type="transmembrane region" description="Helical" evidence="1">
    <location>
        <begin position="100"/>
        <end position="118"/>
    </location>
</feature>
<organism evidence="2 3">
    <name type="scientific">Mesosutterella multiformis</name>
    <dbReference type="NCBI Taxonomy" id="2259133"/>
    <lineage>
        <taxon>Bacteria</taxon>
        <taxon>Pseudomonadati</taxon>
        <taxon>Pseudomonadota</taxon>
        <taxon>Betaproteobacteria</taxon>
        <taxon>Burkholderiales</taxon>
        <taxon>Sutterellaceae</taxon>
        <taxon>Mesosutterella</taxon>
    </lineage>
</organism>
<comment type="caution">
    <text evidence="2">The sequence shown here is derived from an EMBL/GenBank/DDBJ whole genome shotgun (WGS) entry which is preliminary data.</text>
</comment>
<evidence type="ECO:0000313" key="2">
    <source>
        <dbReference type="EMBL" id="GBO92934.1"/>
    </source>
</evidence>
<keyword evidence="1" id="KW-0472">Membrane</keyword>